<dbReference type="InterPro" id="IPR040389">
    <property type="entry name" value="SMR"/>
</dbReference>
<evidence type="ECO:0000313" key="5">
    <source>
        <dbReference type="Proteomes" id="UP000827721"/>
    </source>
</evidence>
<keyword evidence="5" id="KW-1185">Reference proteome</keyword>
<dbReference type="PANTHER" id="PTHR33142">
    <property type="entry name" value="CYCLIN-DEPENDENT PROTEIN KINASE INHIBITOR SMR13"/>
    <property type="match status" value="1"/>
</dbReference>
<comment type="caution">
    <text evidence="4">The sequence shown here is derived from an EMBL/GenBank/DDBJ whole genome shotgun (WGS) entry which is preliminary data.</text>
</comment>
<proteinExistence type="predicted"/>
<keyword evidence="1" id="KW-0649">Protein kinase inhibitor</keyword>
<evidence type="ECO:0000256" key="3">
    <source>
        <dbReference type="SAM" id="MobiDB-lite"/>
    </source>
</evidence>
<protein>
    <submittedName>
        <fullName evidence="4">Uncharacterized protein</fullName>
    </submittedName>
</protein>
<organism evidence="4 5">
    <name type="scientific">Xanthoceras sorbifolium</name>
    <dbReference type="NCBI Taxonomy" id="99658"/>
    <lineage>
        <taxon>Eukaryota</taxon>
        <taxon>Viridiplantae</taxon>
        <taxon>Streptophyta</taxon>
        <taxon>Embryophyta</taxon>
        <taxon>Tracheophyta</taxon>
        <taxon>Spermatophyta</taxon>
        <taxon>Magnoliopsida</taxon>
        <taxon>eudicotyledons</taxon>
        <taxon>Gunneridae</taxon>
        <taxon>Pentapetalae</taxon>
        <taxon>rosids</taxon>
        <taxon>malvids</taxon>
        <taxon>Sapindales</taxon>
        <taxon>Sapindaceae</taxon>
        <taxon>Xanthoceroideae</taxon>
        <taxon>Xanthoceras</taxon>
    </lineage>
</organism>
<dbReference type="PANTHER" id="PTHR33142:SF28">
    <property type="entry name" value="CYCLIN-DEPENDENT PROTEIN KINASE INHIBITOR SMR13"/>
    <property type="match status" value="1"/>
</dbReference>
<evidence type="ECO:0000313" key="4">
    <source>
        <dbReference type="EMBL" id="KAH7557288.1"/>
    </source>
</evidence>
<accession>A0ABQ8HF77</accession>
<gene>
    <name evidence="4" type="ORF">JRO89_XS11G0105700</name>
</gene>
<sequence length="96" mass="10680">MVATMARRRNCYNQKGTEESENSEAAMEFPSDNSGCSTPKCPRFRMPEILSCPPAPMKKRVITSKLSSSKISSPIAFFAPPDIELFFLFAFHNVSA</sequence>
<feature type="compositionally biased region" description="Basic residues" evidence="3">
    <location>
        <begin position="1"/>
        <end position="10"/>
    </location>
</feature>
<feature type="region of interest" description="Disordered" evidence="3">
    <location>
        <begin position="1"/>
        <end position="36"/>
    </location>
</feature>
<name>A0ABQ8HF77_9ROSI</name>
<reference evidence="4 5" key="1">
    <citation type="submission" date="2021-02" db="EMBL/GenBank/DDBJ databases">
        <title>Plant Genome Project.</title>
        <authorList>
            <person name="Zhang R.-G."/>
        </authorList>
    </citation>
    <scope>NUCLEOTIDE SEQUENCE [LARGE SCALE GENOMIC DNA]</scope>
    <source>
        <tissue evidence="4">Leaves</tissue>
    </source>
</reference>
<dbReference type="Proteomes" id="UP000827721">
    <property type="component" value="Unassembled WGS sequence"/>
</dbReference>
<evidence type="ECO:0000256" key="2">
    <source>
        <dbReference type="ARBA" id="ARBA00023306"/>
    </source>
</evidence>
<keyword evidence="2" id="KW-0131">Cell cycle</keyword>
<evidence type="ECO:0000256" key="1">
    <source>
        <dbReference type="ARBA" id="ARBA00023013"/>
    </source>
</evidence>
<dbReference type="EMBL" id="JAFEMO010000011">
    <property type="protein sequence ID" value="KAH7557288.1"/>
    <property type="molecule type" value="Genomic_DNA"/>
</dbReference>